<accession>A0ACC0VMG5</accession>
<reference evidence="1 2" key="1">
    <citation type="journal article" date="2022" name="bioRxiv">
        <title>The genome of the oomycete Peronosclerospora sorghi, a cosmopolitan pathogen of maize and sorghum, is inflated with dispersed pseudogenes.</title>
        <authorList>
            <person name="Fletcher K."/>
            <person name="Martin F."/>
            <person name="Isakeit T."/>
            <person name="Cavanaugh K."/>
            <person name="Magill C."/>
            <person name="Michelmore R."/>
        </authorList>
    </citation>
    <scope>NUCLEOTIDE SEQUENCE [LARGE SCALE GENOMIC DNA]</scope>
    <source>
        <strain evidence="1">P6</strain>
    </source>
</reference>
<protein>
    <submittedName>
        <fullName evidence="1">Uncharacterized protein</fullName>
    </submittedName>
</protein>
<evidence type="ECO:0000313" key="1">
    <source>
        <dbReference type="EMBL" id="KAI9906976.1"/>
    </source>
</evidence>
<evidence type="ECO:0000313" key="2">
    <source>
        <dbReference type="Proteomes" id="UP001163321"/>
    </source>
</evidence>
<sequence>MTISMRLRAPDEPEAESGCNVNAEVDISSHTTSDRSHFLPPLDVRSSEFIEERLENLKRRPKWVDFLNQYVKEHPDSDSETDVSDFDEVSIFNSPGMIRSTLWSLFVVAVSPLLIVCAPFLKHKDYGFCPLGCRSIKELLWCALLNMSFMVFGLLLLYWAICRELPDVFYPDKTLVKLNVQIDEMLHAMDLCRAALLQWERAVAQKLCVPIGIDVALVLVNTCLLLNYHRQLVRYLMVLMAVMFVMDLPSKLYDITFPSPEITKVDPTFALLDEELVVAFEGKNMRQGGSVGWVSYWGCASTSNVEACEKQFVSTFEAGNVAVTFRSLDHFIPCYQEPPNPLKAQDYQCFEHVRIRVRSKRSIPGWSRLATQSSLFSQSEHAVLSPSDGRGNRVEMSSFEQNRKLLSDKIDHDRISPTSSKQKIEISTVSTLTTKIGNSALSSSEYLTTKTSRPSELKNKASDVSTEEDARGKLSLSSNFLEHEQENGIPEASNIAATVAVEIEVAPHAEVKMSPANREVSNEGKEYTLSSDSHMLSSSKDVVFDKARSKVEVLPADSPDEKLEKHIVCTSMMEPFILTNKRTQSRDELTIDPEVIEKGDKD</sequence>
<dbReference type="Proteomes" id="UP001163321">
    <property type="component" value="Chromosome 8"/>
</dbReference>
<keyword evidence="2" id="KW-1185">Reference proteome</keyword>
<gene>
    <name evidence="1" type="ORF">PsorP6_003565</name>
</gene>
<dbReference type="EMBL" id="CM047587">
    <property type="protein sequence ID" value="KAI9906976.1"/>
    <property type="molecule type" value="Genomic_DNA"/>
</dbReference>
<organism evidence="1 2">
    <name type="scientific">Peronosclerospora sorghi</name>
    <dbReference type="NCBI Taxonomy" id="230839"/>
    <lineage>
        <taxon>Eukaryota</taxon>
        <taxon>Sar</taxon>
        <taxon>Stramenopiles</taxon>
        <taxon>Oomycota</taxon>
        <taxon>Peronosporomycetes</taxon>
        <taxon>Peronosporales</taxon>
        <taxon>Peronosporaceae</taxon>
        <taxon>Peronosclerospora</taxon>
    </lineage>
</organism>
<comment type="caution">
    <text evidence="1">The sequence shown here is derived from an EMBL/GenBank/DDBJ whole genome shotgun (WGS) entry which is preliminary data.</text>
</comment>
<name>A0ACC0VMG5_9STRA</name>
<proteinExistence type="predicted"/>